<protein>
    <recommendedName>
        <fullName evidence="3">F-box domain-containing protein</fullName>
    </recommendedName>
</protein>
<gene>
    <name evidence="1" type="ORF">OH76DRAFT_509504</name>
</gene>
<evidence type="ECO:0000313" key="2">
    <source>
        <dbReference type="Proteomes" id="UP000256964"/>
    </source>
</evidence>
<sequence length="525" mass="58918">MANRSISDVQDILYEVVPYLNPEYYADREEIARAQKTLLHCALTCRNFARPALNVLWSCLLSEKPLLKLLCTLGIVLEVETEGSASKPIYTYAYQGDLRAHPQWKHFQEYASQVRTVTLDPHIPREGSIWDIFVPQLRGDSVLPALRKAILSPESSLPRDGDALVPPVGNDSTRGALWLISPSVHQLSVSFPERGLDIPMSAVQEIVEIACRMTPNLDELRIRTPRSIDLDFLRSHERLRTVEIDNVMDTEALEPISTLPRLEHLSLLLGVASSIRLTFDHVRVLVLKGPWPHLTSFLDETELPQLRSFSAIVTQGGPADLASECASCFATLSRKYTRLTTLHVKRHRPSIPFTHSRLAMEPALAGSSLSFIVHPLLALHELRDVSLLLDGFIFPYSSSDIQSFAESWSNLESFRLEFVTQEEERAGFESLVHFARNCPLLRALHLPEMELTRDALKGVAYPEGQHPHPLRELDVAQVAFPGGLDLSHEVIRFTQRVFPRAATPLAEAHPIIVTDEESGDKSRVV</sequence>
<dbReference type="SUPFAM" id="SSF52047">
    <property type="entry name" value="RNI-like"/>
    <property type="match status" value="1"/>
</dbReference>
<evidence type="ECO:0000313" key="1">
    <source>
        <dbReference type="EMBL" id="RDX49740.1"/>
    </source>
</evidence>
<dbReference type="AlphaFoldDB" id="A0A371DB45"/>
<proteinExistence type="predicted"/>
<evidence type="ECO:0008006" key="3">
    <source>
        <dbReference type="Google" id="ProtNLM"/>
    </source>
</evidence>
<keyword evidence="2" id="KW-1185">Reference proteome</keyword>
<dbReference type="OrthoDB" id="2751832at2759"/>
<dbReference type="STRING" id="139420.A0A371DB45"/>
<dbReference type="EMBL" id="KZ857403">
    <property type="protein sequence ID" value="RDX49740.1"/>
    <property type="molecule type" value="Genomic_DNA"/>
</dbReference>
<accession>A0A371DB45</accession>
<reference evidence="1 2" key="1">
    <citation type="journal article" date="2018" name="Biotechnol. Biofuels">
        <title>Integrative visual omics of the white-rot fungus Polyporus brumalis exposes the biotechnological potential of its oxidative enzymes for delignifying raw plant biomass.</title>
        <authorList>
            <person name="Miyauchi S."/>
            <person name="Rancon A."/>
            <person name="Drula E."/>
            <person name="Hage H."/>
            <person name="Chaduli D."/>
            <person name="Favel A."/>
            <person name="Grisel S."/>
            <person name="Henrissat B."/>
            <person name="Herpoel-Gimbert I."/>
            <person name="Ruiz-Duenas F.J."/>
            <person name="Chevret D."/>
            <person name="Hainaut M."/>
            <person name="Lin J."/>
            <person name="Wang M."/>
            <person name="Pangilinan J."/>
            <person name="Lipzen A."/>
            <person name="Lesage-Meessen L."/>
            <person name="Navarro D."/>
            <person name="Riley R."/>
            <person name="Grigoriev I.V."/>
            <person name="Zhou S."/>
            <person name="Raouche S."/>
            <person name="Rosso M.N."/>
        </authorList>
    </citation>
    <scope>NUCLEOTIDE SEQUENCE [LARGE SCALE GENOMIC DNA]</scope>
    <source>
        <strain evidence="1 2">BRFM 1820</strain>
    </source>
</reference>
<name>A0A371DB45_9APHY</name>
<dbReference type="InterPro" id="IPR032675">
    <property type="entry name" value="LRR_dom_sf"/>
</dbReference>
<organism evidence="1 2">
    <name type="scientific">Lentinus brumalis</name>
    <dbReference type="NCBI Taxonomy" id="2498619"/>
    <lineage>
        <taxon>Eukaryota</taxon>
        <taxon>Fungi</taxon>
        <taxon>Dikarya</taxon>
        <taxon>Basidiomycota</taxon>
        <taxon>Agaricomycotina</taxon>
        <taxon>Agaricomycetes</taxon>
        <taxon>Polyporales</taxon>
        <taxon>Polyporaceae</taxon>
        <taxon>Lentinus</taxon>
    </lineage>
</organism>
<dbReference type="Proteomes" id="UP000256964">
    <property type="component" value="Unassembled WGS sequence"/>
</dbReference>
<dbReference type="Gene3D" id="3.80.10.10">
    <property type="entry name" value="Ribonuclease Inhibitor"/>
    <property type="match status" value="1"/>
</dbReference>